<dbReference type="AlphaFoldDB" id="A0A501XQ26"/>
<evidence type="ECO:0000256" key="1">
    <source>
        <dbReference type="ARBA" id="ARBA00022741"/>
    </source>
</evidence>
<organism evidence="5 6">
    <name type="scientific">Sandaracinobacter neustonicus</name>
    <dbReference type="NCBI Taxonomy" id="1715348"/>
    <lineage>
        <taxon>Bacteria</taxon>
        <taxon>Pseudomonadati</taxon>
        <taxon>Pseudomonadota</taxon>
        <taxon>Alphaproteobacteria</taxon>
        <taxon>Sphingomonadales</taxon>
        <taxon>Sphingosinicellaceae</taxon>
        <taxon>Sandaracinobacter</taxon>
    </lineage>
</organism>
<dbReference type="Proteomes" id="UP000319897">
    <property type="component" value="Unassembled WGS sequence"/>
</dbReference>
<dbReference type="GO" id="GO:0005524">
    <property type="term" value="F:ATP binding"/>
    <property type="evidence" value="ECO:0007669"/>
    <property type="project" value="UniProtKB-KW"/>
</dbReference>
<keyword evidence="1" id="KW-0547">Nucleotide-binding</keyword>
<dbReference type="EMBL" id="VFSU01000017">
    <property type="protein sequence ID" value="TPE62640.1"/>
    <property type="molecule type" value="Genomic_DNA"/>
</dbReference>
<dbReference type="InterPro" id="IPR042099">
    <property type="entry name" value="ANL_N_sf"/>
</dbReference>
<evidence type="ECO:0000313" key="6">
    <source>
        <dbReference type="Proteomes" id="UP000319897"/>
    </source>
</evidence>
<name>A0A501XQ26_9SPHN</name>
<comment type="caution">
    <text evidence="5">The sequence shown here is derived from an EMBL/GenBank/DDBJ whole genome shotgun (WGS) entry which is preliminary data.</text>
</comment>
<sequence length="619" mass="67928">MSRADIERAERLREAERAVAETGVEQWKNLVHMFFGQAERLKDAAFLWRKTEGNWQAISWGEAAKQVARLAEALKGLGINKGDRVVLVSENRPEFCLWDLAIMSAGAVTVPTYTTNTARDHLHILENSGAIGAIVSTPKLARTLMEAAYQAADCRFIIGIEPLKLGQASGKLDLHDMADLTAGQPGDVGAASTAALRIGRSETACLIYTSGTGGTPRGVMQHHGAILHNVAGCTDIIRGDFPQDGRRETFLSFLPTSHAYEHTAGQFFPIGLGGEIYYAEGLEKLAANIEETHPSIIIVVPRLFEVLRARMLKTVQKEGGLAPRLLAQAERIGRKRYDSGKIGLLDKPLDFLIDRTLRKKVRQRFGGRLKALVSGGAPLSPEVGFFFDAIGLNLLQGYGQTETGPIISCNRPAAKIKMHSVGPALRDTEVMIAEDGEILVGGELVMKGYWNNPADTAKVLTEDGWLMTGDIGLIDEDGHIVITDRKKDIIVNDKGDNIAPQRVEGLLTLQPEIAQAMVQGDQRPYLVGVVVPDAEFQMEWAAEHGADPKTLKENPAFQRAIQSAVDRVSTQLSVIEKVRRVILADEPFTVENEQMTPSLKIRRHVLRKVYGKRLDALYK</sequence>
<dbReference type="Gene3D" id="3.30.300.30">
    <property type="match status" value="1"/>
</dbReference>
<evidence type="ECO:0000313" key="5">
    <source>
        <dbReference type="EMBL" id="TPE62640.1"/>
    </source>
</evidence>
<feature type="domain" description="AMP-dependent synthetase/ligase" evidence="4">
    <location>
        <begin position="36"/>
        <end position="450"/>
    </location>
</feature>
<keyword evidence="6" id="KW-1185">Reference proteome</keyword>
<evidence type="ECO:0000256" key="3">
    <source>
        <dbReference type="ARBA" id="ARBA00024484"/>
    </source>
</evidence>
<dbReference type="Pfam" id="PF00501">
    <property type="entry name" value="AMP-binding"/>
    <property type="match status" value="1"/>
</dbReference>
<dbReference type="Pfam" id="PF23562">
    <property type="entry name" value="AMP-binding_C_3"/>
    <property type="match status" value="1"/>
</dbReference>
<comment type="catalytic activity">
    <reaction evidence="3">
        <text>a long-chain fatty acid + ATP + CoA = a long-chain fatty acyl-CoA + AMP + diphosphate</text>
        <dbReference type="Rhea" id="RHEA:15421"/>
        <dbReference type="ChEBI" id="CHEBI:30616"/>
        <dbReference type="ChEBI" id="CHEBI:33019"/>
        <dbReference type="ChEBI" id="CHEBI:57287"/>
        <dbReference type="ChEBI" id="CHEBI:57560"/>
        <dbReference type="ChEBI" id="CHEBI:83139"/>
        <dbReference type="ChEBI" id="CHEBI:456215"/>
        <dbReference type="EC" id="6.2.1.3"/>
    </reaction>
    <physiologicalReaction direction="left-to-right" evidence="3">
        <dbReference type="Rhea" id="RHEA:15422"/>
    </physiologicalReaction>
</comment>
<evidence type="ECO:0000256" key="2">
    <source>
        <dbReference type="ARBA" id="ARBA00022840"/>
    </source>
</evidence>
<dbReference type="InterPro" id="IPR045851">
    <property type="entry name" value="AMP-bd_C_sf"/>
</dbReference>
<dbReference type="InterPro" id="IPR000873">
    <property type="entry name" value="AMP-dep_synth/lig_dom"/>
</dbReference>
<dbReference type="SUPFAM" id="SSF56801">
    <property type="entry name" value="Acetyl-CoA synthetase-like"/>
    <property type="match status" value="1"/>
</dbReference>
<proteinExistence type="predicted"/>
<reference evidence="5 6" key="1">
    <citation type="submission" date="2019-06" db="EMBL/GenBank/DDBJ databases">
        <authorList>
            <person name="Lee I."/>
            <person name="Jang G.I."/>
            <person name="Hwang C.Y."/>
        </authorList>
    </citation>
    <scope>NUCLEOTIDE SEQUENCE [LARGE SCALE GENOMIC DNA]</scope>
    <source>
        <strain evidence="5 6">PAMC 28131</strain>
    </source>
</reference>
<dbReference type="GO" id="GO:0004467">
    <property type="term" value="F:long-chain fatty acid-CoA ligase activity"/>
    <property type="evidence" value="ECO:0007669"/>
    <property type="project" value="UniProtKB-EC"/>
</dbReference>
<evidence type="ECO:0000259" key="4">
    <source>
        <dbReference type="Pfam" id="PF00501"/>
    </source>
</evidence>
<dbReference type="Gene3D" id="3.40.50.12780">
    <property type="entry name" value="N-terminal domain of ligase-like"/>
    <property type="match status" value="1"/>
</dbReference>
<gene>
    <name evidence="5" type="ORF">FJQ54_05485</name>
</gene>
<dbReference type="OrthoDB" id="9803968at2"/>
<dbReference type="PANTHER" id="PTHR43272">
    <property type="entry name" value="LONG-CHAIN-FATTY-ACID--COA LIGASE"/>
    <property type="match status" value="1"/>
</dbReference>
<dbReference type="PANTHER" id="PTHR43272:SF33">
    <property type="entry name" value="AMP-BINDING DOMAIN-CONTAINING PROTEIN-RELATED"/>
    <property type="match status" value="1"/>
</dbReference>
<dbReference type="GO" id="GO:0016020">
    <property type="term" value="C:membrane"/>
    <property type="evidence" value="ECO:0007669"/>
    <property type="project" value="TreeGrafter"/>
</dbReference>
<keyword evidence="5" id="KW-0436">Ligase</keyword>
<protein>
    <submittedName>
        <fullName evidence="5">Long-chain fatty acid--CoA ligase</fullName>
    </submittedName>
</protein>
<accession>A0A501XQ26</accession>
<dbReference type="CDD" id="cd05907">
    <property type="entry name" value="VL_LC_FACS_like"/>
    <property type="match status" value="1"/>
</dbReference>
<keyword evidence="2" id="KW-0067">ATP-binding</keyword>